<evidence type="ECO:0000256" key="5">
    <source>
        <dbReference type="ARBA" id="ARBA00022777"/>
    </source>
</evidence>
<dbReference type="InterPro" id="IPR036637">
    <property type="entry name" value="Phosphohistidine_dom_sf"/>
</dbReference>
<keyword evidence="11" id="KW-1185">Reference proteome</keyword>
<reference evidence="11" key="1">
    <citation type="journal article" date="2019" name="Int. J. Syst. Evol. Microbiol.">
        <title>The Global Catalogue of Microorganisms (GCM) 10K type strain sequencing project: providing services to taxonomists for standard genome sequencing and annotation.</title>
        <authorList>
            <consortium name="The Broad Institute Genomics Platform"/>
            <consortium name="The Broad Institute Genome Sequencing Center for Infectious Disease"/>
            <person name="Wu L."/>
            <person name="Ma J."/>
        </authorList>
    </citation>
    <scope>NUCLEOTIDE SEQUENCE [LARGE SCALE GENOMIC DNA]</scope>
    <source>
        <strain evidence="11">CGMCC 4.7367</strain>
    </source>
</reference>
<comment type="similarity">
    <text evidence="2">Belongs to the PEP-utilizing enzyme family.</text>
</comment>
<evidence type="ECO:0000256" key="3">
    <source>
        <dbReference type="ARBA" id="ARBA00022679"/>
    </source>
</evidence>
<keyword evidence="5" id="KW-0418">Kinase</keyword>
<dbReference type="PANTHER" id="PTHR46244:SF3">
    <property type="entry name" value="PHOSPHOENOLPYRUVATE-PROTEIN PHOSPHOTRANSFERASE"/>
    <property type="match status" value="1"/>
</dbReference>
<keyword evidence="4" id="KW-0479">Metal-binding</keyword>
<evidence type="ECO:0008006" key="12">
    <source>
        <dbReference type="Google" id="ProtNLM"/>
    </source>
</evidence>
<dbReference type="Pfam" id="PF00391">
    <property type="entry name" value="PEP-utilizers"/>
    <property type="match status" value="1"/>
</dbReference>
<dbReference type="Gene3D" id="3.50.30.10">
    <property type="entry name" value="Phosphohistidine domain"/>
    <property type="match status" value="1"/>
</dbReference>
<organism evidence="10 11">
    <name type="scientific">Lentzea cavernae</name>
    <dbReference type="NCBI Taxonomy" id="2020703"/>
    <lineage>
        <taxon>Bacteria</taxon>
        <taxon>Bacillati</taxon>
        <taxon>Actinomycetota</taxon>
        <taxon>Actinomycetes</taxon>
        <taxon>Pseudonocardiales</taxon>
        <taxon>Pseudonocardiaceae</taxon>
        <taxon>Lentzea</taxon>
    </lineage>
</organism>
<name>A0ABQ3MFE0_9PSEU</name>
<keyword evidence="6" id="KW-0460">Magnesium</keyword>
<evidence type="ECO:0000259" key="8">
    <source>
        <dbReference type="Pfam" id="PF00391"/>
    </source>
</evidence>
<protein>
    <recommendedName>
        <fullName evidence="12">PEP-utilizing protein</fullName>
    </recommendedName>
</protein>
<proteinExistence type="inferred from homology"/>
<dbReference type="SUPFAM" id="SSF51621">
    <property type="entry name" value="Phosphoenolpyruvate/pyruvate domain"/>
    <property type="match status" value="1"/>
</dbReference>
<sequence>MQGRFGDCHPQINLDRPVDTPSAEVLRSGTGGRTPVNFRETRADVLVGGHPKIFRGTCNRTGKPVDGTVLLTGELRPDLYEAIMASSAVICARGGRTGHMQSLCRSRGIPVLRVDPDDLDALAGDITIRLDRGSIIHGTTGHVPQRPEPTASGIDDVESICVVIADATDIRTTNDLTPHVASYFIREEFLCLSAGLSPIDALRAGPHEAERYGKAVAAELHAMVKELLPGQRLVMRLLDLRSDDAARMTTGIEVDNEPNPEMGLHGARWLLAERNYPAAFHALRAHVADNFGADAARVSFAVPFINDSNEFLRLRDHLSLTDDTPLGVFVETPAAVHSAAEFCAAGASELFVGTKDLIQFYLAADRGNHRVAATYQTRHPAVLAALRDIVESGTASGVPVHVFALGIDVDHYLRQLPTRRIMMCNAELRHLAGPVELPA</sequence>
<dbReference type="InterPro" id="IPR040442">
    <property type="entry name" value="Pyrv_kinase-like_dom_sf"/>
</dbReference>
<dbReference type="Gene3D" id="3.20.20.60">
    <property type="entry name" value="Phosphoenolpyruvate-binding domains"/>
    <property type="match status" value="1"/>
</dbReference>
<evidence type="ECO:0000256" key="2">
    <source>
        <dbReference type="ARBA" id="ARBA00007837"/>
    </source>
</evidence>
<feature type="region of interest" description="Disordered" evidence="7">
    <location>
        <begin position="1"/>
        <end position="34"/>
    </location>
</feature>
<dbReference type="InterPro" id="IPR008279">
    <property type="entry name" value="PEP-util_enz_mobile_dom"/>
</dbReference>
<dbReference type="Pfam" id="PF02896">
    <property type="entry name" value="PEP-utilizers_C"/>
    <property type="match status" value="1"/>
</dbReference>
<evidence type="ECO:0000256" key="6">
    <source>
        <dbReference type="ARBA" id="ARBA00022842"/>
    </source>
</evidence>
<dbReference type="SUPFAM" id="SSF52009">
    <property type="entry name" value="Phosphohistidine domain"/>
    <property type="match status" value="1"/>
</dbReference>
<evidence type="ECO:0000256" key="7">
    <source>
        <dbReference type="SAM" id="MobiDB-lite"/>
    </source>
</evidence>
<dbReference type="InterPro" id="IPR000121">
    <property type="entry name" value="PEP_util_C"/>
</dbReference>
<feature type="domain" description="PEP-utilising enzyme mobile" evidence="8">
    <location>
        <begin position="66"/>
        <end position="112"/>
    </location>
</feature>
<keyword evidence="3" id="KW-0808">Transferase</keyword>
<evidence type="ECO:0000256" key="4">
    <source>
        <dbReference type="ARBA" id="ARBA00022723"/>
    </source>
</evidence>
<dbReference type="PANTHER" id="PTHR46244">
    <property type="entry name" value="PHOSPHOENOLPYRUVATE-PROTEIN PHOSPHOTRANSFERASE"/>
    <property type="match status" value="1"/>
</dbReference>
<evidence type="ECO:0000313" key="11">
    <source>
        <dbReference type="Proteomes" id="UP000605568"/>
    </source>
</evidence>
<comment type="caution">
    <text evidence="10">The sequence shown here is derived from an EMBL/GenBank/DDBJ whole genome shotgun (WGS) entry which is preliminary data.</text>
</comment>
<evidence type="ECO:0000259" key="9">
    <source>
        <dbReference type="Pfam" id="PF02896"/>
    </source>
</evidence>
<comment type="cofactor">
    <cofactor evidence="1">
        <name>Mg(2+)</name>
        <dbReference type="ChEBI" id="CHEBI:18420"/>
    </cofactor>
</comment>
<dbReference type="InterPro" id="IPR050499">
    <property type="entry name" value="PEP-utilizing_PTS_enzyme"/>
</dbReference>
<gene>
    <name evidence="10" type="ORF">GCM10017774_31150</name>
</gene>
<dbReference type="EMBL" id="BNAR01000004">
    <property type="protein sequence ID" value="GHH39467.1"/>
    <property type="molecule type" value="Genomic_DNA"/>
</dbReference>
<accession>A0ABQ3MFE0</accession>
<dbReference type="InterPro" id="IPR015813">
    <property type="entry name" value="Pyrv/PenolPyrv_kinase-like_dom"/>
</dbReference>
<evidence type="ECO:0000256" key="1">
    <source>
        <dbReference type="ARBA" id="ARBA00001946"/>
    </source>
</evidence>
<dbReference type="Proteomes" id="UP000605568">
    <property type="component" value="Unassembled WGS sequence"/>
</dbReference>
<evidence type="ECO:0000313" key="10">
    <source>
        <dbReference type="EMBL" id="GHH39467.1"/>
    </source>
</evidence>
<feature type="domain" description="PEP-utilising enzyme C-terminal" evidence="9">
    <location>
        <begin position="219"/>
        <end position="401"/>
    </location>
</feature>